<dbReference type="SUPFAM" id="SSF82689">
    <property type="entry name" value="Mechanosensitive channel protein MscS (YggB), C-terminal domain"/>
    <property type="match status" value="1"/>
</dbReference>
<comment type="caution">
    <text evidence="10">The sequence shown here is derived from an EMBL/GenBank/DDBJ whole genome shotgun (WGS) entry which is preliminary data.</text>
</comment>
<reference evidence="11" key="1">
    <citation type="submission" date="2017-09" db="EMBL/GenBank/DDBJ databases">
        <authorList>
            <person name="Zhang Y."/>
            <person name="Huang X."/>
            <person name="Liu J."/>
            <person name="Lu L."/>
            <person name="Peng K."/>
        </authorList>
    </citation>
    <scope>NUCLEOTIDE SEQUENCE [LARGE SCALE GENOMIC DNA]</scope>
    <source>
        <strain evidence="11">S-XJ-1</strain>
    </source>
</reference>
<dbReference type="Gene3D" id="1.10.287.1260">
    <property type="match status" value="1"/>
</dbReference>
<feature type="domain" description="Mechanosensitive ion channel MscS" evidence="8">
    <location>
        <begin position="115"/>
        <end position="180"/>
    </location>
</feature>
<sequence length="298" mass="32772">MRFQTDFNPILNWLSNNGLEVVLLVLGAALLTRVIAKIARMWTGRIDAKHSDEDFWSEESKHLHSLIQVISYVAVGVLYILFGIQILLRFGVNLVALVAPATVLGAALGFGAQKIVQDFLAGFFVLAERQYGYGDIVELTTATGVTAGTVEDVTLRITRLRTLDGEAVIVPNGQIVTAVNQSQDWARAIIDVPVPNNADMDKANEVLAEVCREILDDERVGQYILDEPTVMGVQSIRLEQTVIRLLARTKPGMQWEVGRRMRAVILRRFRAEGIVLEPEALAAIRAGMVRPQTGEGGA</sequence>
<evidence type="ECO:0000313" key="10">
    <source>
        <dbReference type="EMBL" id="PAY22349.1"/>
    </source>
</evidence>
<evidence type="ECO:0000259" key="8">
    <source>
        <dbReference type="Pfam" id="PF00924"/>
    </source>
</evidence>
<evidence type="ECO:0000313" key="11">
    <source>
        <dbReference type="Proteomes" id="UP000218810"/>
    </source>
</evidence>
<dbReference type="InterPro" id="IPR006685">
    <property type="entry name" value="MscS_channel_2nd"/>
</dbReference>
<dbReference type="PANTHER" id="PTHR30460:SF0">
    <property type="entry name" value="MODERATE CONDUCTANCE MECHANOSENSITIVE CHANNEL YBIO"/>
    <property type="match status" value="1"/>
</dbReference>
<feature type="domain" description="Mechanosensitive ion channel MscS C-terminal" evidence="9">
    <location>
        <begin position="190"/>
        <end position="275"/>
    </location>
</feature>
<dbReference type="RefSeq" id="WP_017836576.1">
    <property type="nucleotide sequence ID" value="NZ_NTGA01000025.1"/>
</dbReference>
<comment type="similarity">
    <text evidence="2">Belongs to the MscS (TC 1.A.23) family.</text>
</comment>
<keyword evidence="6 7" id="KW-0472">Membrane</keyword>
<evidence type="ECO:0000256" key="3">
    <source>
        <dbReference type="ARBA" id="ARBA00022475"/>
    </source>
</evidence>
<dbReference type="GO" id="GO:0005886">
    <property type="term" value="C:plasma membrane"/>
    <property type="evidence" value="ECO:0007669"/>
    <property type="project" value="UniProtKB-SubCell"/>
</dbReference>
<proteinExistence type="inferred from homology"/>
<dbReference type="Proteomes" id="UP000218810">
    <property type="component" value="Unassembled WGS sequence"/>
</dbReference>
<keyword evidence="5 7" id="KW-1133">Transmembrane helix</keyword>
<dbReference type="Gene3D" id="3.30.70.100">
    <property type="match status" value="1"/>
</dbReference>
<dbReference type="EMBL" id="NTGA01000025">
    <property type="protein sequence ID" value="PAY22349.1"/>
    <property type="molecule type" value="Genomic_DNA"/>
</dbReference>
<keyword evidence="11" id="KW-1185">Reference proteome</keyword>
<dbReference type="PANTHER" id="PTHR30460">
    <property type="entry name" value="MODERATE CONDUCTANCE MECHANOSENSITIVE CHANNEL YBIO"/>
    <property type="match status" value="1"/>
</dbReference>
<dbReference type="InterPro" id="IPR011066">
    <property type="entry name" value="MscS_channel_C_sf"/>
</dbReference>
<dbReference type="Pfam" id="PF21082">
    <property type="entry name" value="MS_channel_3rd"/>
    <property type="match status" value="1"/>
</dbReference>
<feature type="transmembrane region" description="Helical" evidence="7">
    <location>
        <begin position="94"/>
        <end position="112"/>
    </location>
</feature>
<dbReference type="Gene3D" id="2.30.30.60">
    <property type="match status" value="1"/>
</dbReference>
<feature type="transmembrane region" description="Helical" evidence="7">
    <location>
        <begin position="18"/>
        <end position="36"/>
    </location>
</feature>
<evidence type="ECO:0000256" key="5">
    <source>
        <dbReference type="ARBA" id="ARBA00022989"/>
    </source>
</evidence>
<accession>A0A2A2WMA9</accession>
<dbReference type="OrthoDB" id="4638917at2"/>
<dbReference type="SUPFAM" id="SSF82861">
    <property type="entry name" value="Mechanosensitive channel protein MscS (YggB), transmembrane region"/>
    <property type="match status" value="1"/>
</dbReference>
<dbReference type="InterPro" id="IPR045276">
    <property type="entry name" value="YbiO_bact"/>
</dbReference>
<keyword evidence="3" id="KW-1003">Cell membrane</keyword>
<feature type="transmembrane region" description="Helical" evidence="7">
    <location>
        <begin position="69"/>
        <end position="88"/>
    </location>
</feature>
<dbReference type="Pfam" id="PF00924">
    <property type="entry name" value="MS_channel_2nd"/>
    <property type="match status" value="1"/>
</dbReference>
<evidence type="ECO:0000259" key="9">
    <source>
        <dbReference type="Pfam" id="PF21082"/>
    </source>
</evidence>
<organism evidence="10 11">
    <name type="scientific">Dietzia natronolimnaea</name>
    <dbReference type="NCBI Taxonomy" id="161920"/>
    <lineage>
        <taxon>Bacteria</taxon>
        <taxon>Bacillati</taxon>
        <taxon>Actinomycetota</taxon>
        <taxon>Actinomycetes</taxon>
        <taxon>Mycobacteriales</taxon>
        <taxon>Dietziaceae</taxon>
        <taxon>Dietzia</taxon>
    </lineage>
</organism>
<evidence type="ECO:0000256" key="2">
    <source>
        <dbReference type="ARBA" id="ARBA00008017"/>
    </source>
</evidence>
<gene>
    <name evidence="10" type="ORF">CEY15_13990</name>
</gene>
<dbReference type="GO" id="GO:0008381">
    <property type="term" value="F:mechanosensitive monoatomic ion channel activity"/>
    <property type="evidence" value="ECO:0007669"/>
    <property type="project" value="InterPro"/>
</dbReference>
<evidence type="ECO:0000256" key="4">
    <source>
        <dbReference type="ARBA" id="ARBA00022692"/>
    </source>
</evidence>
<evidence type="ECO:0000256" key="6">
    <source>
        <dbReference type="ARBA" id="ARBA00023136"/>
    </source>
</evidence>
<dbReference type="InterPro" id="IPR011014">
    <property type="entry name" value="MscS_channel_TM-2"/>
</dbReference>
<keyword evidence="4 7" id="KW-0812">Transmembrane</keyword>
<protein>
    <submittedName>
        <fullName evidence="10">Mechanosensitive ion channel family protein</fullName>
    </submittedName>
</protein>
<dbReference type="InterPro" id="IPR010920">
    <property type="entry name" value="LSM_dom_sf"/>
</dbReference>
<evidence type="ECO:0000256" key="7">
    <source>
        <dbReference type="SAM" id="Phobius"/>
    </source>
</evidence>
<dbReference type="InterPro" id="IPR023408">
    <property type="entry name" value="MscS_beta-dom_sf"/>
</dbReference>
<name>A0A2A2WMA9_9ACTN</name>
<dbReference type="AlphaFoldDB" id="A0A2A2WMA9"/>
<comment type="subcellular location">
    <subcellularLocation>
        <location evidence="1">Cell membrane</location>
        <topology evidence="1">Multi-pass membrane protein</topology>
    </subcellularLocation>
</comment>
<dbReference type="SUPFAM" id="SSF50182">
    <property type="entry name" value="Sm-like ribonucleoproteins"/>
    <property type="match status" value="1"/>
</dbReference>
<dbReference type="InterPro" id="IPR049278">
    <property type="entry name" value="MS_channel_C"/>
</dbReference>
<evidence type="ECO:0000256" key="1">
    <source>
        <dbReference type="ARBA" id="ARBA00004651"/>
    </source>
</evidence>